<proteinExistence type="predicted"/>
<name>A0A7Z7PP76_9BACT</name>
<dbReference type="Gene3D" id="3.40.50.300">
    <property type="entry name" value="P-loop containing nucleotide triphosphate hydrolases"/>
    <property type="match status" value="1"/>
</dbReference>
<dbReference type="SUPFAM" id="SSF48334">
    <property type="entry name" value="DNA repair protein MutS, domain III"/>
    <property type="match status" value="1"/>
</dbReference>
<sequence>MNLSAGCGFEYIKGLVETFTPMGRKRLYGISFLTERSRIEEEYDRQEDMKEIAANPDKVVSIISRFRDISATLENLTAGAVLDEVELFEIKSFAIWNEKLRERLGNCPRWMRLPDLSAVIGLLDPEKTGLESFYISDLFDESLPELRRKIAQCQRSDDPRDRERAAGLLEMNAQVESKVRARLSKELQVFSDNLSLSLNRVGDIDLTLAKAILNARLKLVRPSIVEDAFAFEGLFNPEVARILSEKNKVFQSYSLSLRKSTLVIGGNMTGKSVFLRTLALVQTMFQHGFFVPAEKASLTPYDRIVYYSGDHQSFENGLSSFAGEVEFLKEAVGIVSRGERGLFLFDEIGKNTNPLEGPAFLLAAMEYLSRGSGCRAVFSSHYEEALENRDAQLLMVRGLDHRKLSSRKRREISFYIDHTVQEIDEFSGFPREGTVIARLLGMDDDFLKLVEKHLDGGKNEK</sequence>
<keyword evidence="1" id="KW-0547">Nucleotide-binding</keyword>
<evidence type="ECO:0000259" key="4">
    <source>
        <dbReference type="SMART" id="SM00534"/>
    </source>
</evidence>
<dbReference type="RefSeq" id="WP_169699272.1">
    <property type="nucleotide sequence ID" value="NZ_LS974202.1"/>
</dbReference>
<keyword evidence="2" id="KW-0067">ATP-binding</keyword>
<dbReference type="Proteomes" id="UP000250796">
    <property type="component" value="Chromosome MESINF"/>
</dbReference>
<gene>
    <name evidence="5" type="ORF">MESINF_1639</name>
</gene>
<accession>A0A7Z7PP76</accession>
<feature type="domain" description="DNA mismatch repair proteins mutS family" evidence="4">
    <location>
        <begin position="259"/>
        <end position="455"/>
    </location>
</feature>
<protein>
    <submittedName>
        <fullName evidence="5">DNA mismatch repair protein MutS domain protein</fullName>
    </submittedName>
</protein>
<reference evidence="5 6" key="1">
    <citation type="submission" date="2017-01" db="EMBL/GenBank/DDBJ databases">
        <authorList>
            <person name="Erauso G."/>
        </authorList>
    </citation>
    <scope>NUCLEOTIDE SEQUENCE [LARGE SCALE GENOMIC DNA]</scope>
    <source>
        <strain evidence="5">MESINF1</strain>
    </source>
</reference>
<dbReference type="KEGG" id="minf:MESINF_1639"/>
<dbReference type="SMART" id="SM00534">
    <property type="entry name" value="MUTSac"/>
    <property type="match status" value="1"/>
</dbReference>
<dbReference type="InterPro" id="IPR027417">
    <property type="entry name" value="P-loop_NTPase"/>
</dbReference>
<dbReference type="GO" id="GO:0005524">
    <property type="term" value="F:ATP binding"/>
    <property type="evidence" value="ECO:0007669"/>
    <property type="project" value="UniProtKB-KW"/>
</dbReference>
<dbReference type="Pfam" id="PF00488">
    <property type="entry name" value="MutS_V"/>
    <property type="match status" value="1"/>
</dbReference>
<dbReference type="AlphaFoldDB" id="A0A7Z7PP76"/>
<evidence type="ECO:0000313" key="6">
    <source>
        <dbReference type="Proteomes" id="UP000250796"/>
    </source>
</evidence>
<dbReference type="InterPro" id="IPR000432">
    <property type="entry name" value="DNA_mismatch_repair_MutS_C"/>
</dbReference>
<keyword evidence="3" id="KW-0238">DNA-binding</keyword>
<dbReference type="EMBL" id="LS974202">
    <property type="protein sequence ID" value="SSC13083.1"/>
    <property type="molecule type" value="Genomic_DNA"/>
</dbReference>
<keyword evidence="6" id="KW-1185">Reference proteome</keyword>
<dbReference type="PANTHER" id="PTHR11361">
    <property type="entry name" value="DNA MISMATCH REPAIR PROTEIN MUTS FAMILY MEMBER"/>
    <property type="match status" value="1"/>
</dbReference>
<dbReference type="SUPFAM" id="SSF52540">
    <property type="entry name" value="P-loop containing nucleoside triphosphate hydrolases"/>
    <property type="match status" value="1"/>
</dbReference>
<dbReference type="GO" id="GO:0140664">
    <property type="term" value="F:ATP-dependent DNA damage sensor activity"/>
    <property type="evidence" value="ECO:0007669"/>
    <property type="project" value="InterPro"/>
</dbReference>
<dbReference type="InterPro" id="IPR045076">
    <property type="entry name" value="MutS"/>
</dbReference>
<evidence type="ECO:0000256" key="1">
    <source>
        <dbReference type="ARBA" id="ARBA00022741"/>
    </source>
</evidence>
<evidence type="ECO:0000313" key="5">
    <source>
        <dbReference type="EMBL" id="SSC13083.1"/>
    </source>
</evidence>
<dbReference type="GO" id="GO:0030983">
    <property type="term" value="F:mismatched DNA binding"/>
    <property type="evidence" value="ECO:0007669"/>
    <property type="project" value="InterPro"/>
</dbReference>
<dbReference type="GO" id="GO:0006298">
    <property type="term" value="P:mismatch repair"/>
    <property type="evidence" value="ECO:0007669"/>
    <property type="project" value="InterPro"/>
</dbReference>
<evidence type="ECO:0000256" key="3">
    <source>
        <dbReference type="ARBA" id="ARBA00023125"/>
    </source>
</evidence>
<organism evidence="5 6">
    <name type="scientific">Mesotoga infera</name>
    <dbReference type="NCBI Taxonomy" id="1236046"/>
    <lineage>
        <taxon>Bacteria</taxon>
        <taxon>Thermotogati</taxon>
        <taxon>Thermotogota</taxon>
        <taxon>Thermotogae</taxon>
        <taxon>Kosmotogales</taxon>
        <taxon>Kosmotogaceae</taxon>
        <taxon>Mesotoga</taxon>
    </lineage>
</organism>
<evidence type="ECO:0000256" key="2">
    <source>
        <dbReference type="ARBA" id="ARBA00022840"/>
    </source>
</evidence>
<dbReference type="InterPro" id="IPR036187">
    <property type="entry name" value="DNA_mismatch_repair_MutS_sf"/>
</dbReference>